<evidence type="ECO:0000256" key="1">
    <source>
        <dbReference type="SAM" id="MobiDB-lite"/>
    </source>
</evidence>
<keyword evidence="3" id="KW-1185">Reference proteome</keyword>
<dbReference type="EMBL" id="JASSZA010000018">
    <property type="protein sequence ID" value="KAK2089633.1"/>
    <property type="molecule type" value="Genomic_DNA"/>
</dbReference>
<evidence type="ECO:0000313" key="2">
    <source>
        <dbReference type="EMBL" id="KAK2089633.1"/>
    </source>
</evidence>
<feature type="non-terminal residue" evidence="2">
    <location>
        <position position="1"/>
    </location>
</feature>
<sequence length="165" mass="18275">EYFKSSRRKDLKVERVKCKSVESLHNVIQHSTVAGSCPPSAALAQNGMKPTVSDQHHLRRPLDAPPAPMCGICPVKGGDKALLQHLRKLRRKDSARAECATEHRIGPETGLANVNAKMRNTSVTNSEHLIPDRLKLMQENTSDQTPQSTANRQALAFQSPQTNHR</sequence>
<reference evidence="2 3" key="1">
    <citation type="submission" date="2023-05" db="EMBL/GenBank/DDBJ databases">
        <title>B98-5 Cell Line De Novo Hybrid Assembly: An Optical Mapping Approach.</title>
        <authorList>
            <person name="Kananen K."/>
            <person name="Auerbach J.A."/>
            <person name="Kautto E."/>
            <person name="Blachly J.S."/>
        </authorList>
    </citation>
    <scope>NUCLEOTIDE SEQUENCE [LARGE SCALE GENOMIC DNA]</scope>
    <source>
        <strain evidence="2">B95-8</strain>
        <tissue evidence="2">Cell line</tissue>
    </source>
</reference>
<feature type="region of interest" description="Disordered" evidence="1">
    <location>
        <begin position="139"/>
        <end position="165"/>
    </location>
</feature>
<evidence type="ECO:0000313" key="3">
    <source>
        <dbReference type="Proteomes" id="UP001266305"/>
    </source>
</evidence>
<name>A0ABQ9TZ30_SAGOE</name>
<proteinExistence type="predicted"/>
<accession>A0ABQ9TZ30</accession>
<organism evidence="2 3">
    <name type="scientific">Saguinus oedipus</name>
    <name type="common">Cotton-top tamarin</name>
    <name type="synonym">Oedipomidas oedipus</name>
    <dbReference type="NCBI Taxonomy" id="9490"/>
    <lineage>
        <taxon>Eukaryota</taxon>
        <taxon>Metazoa</taxon>
        <taxon>Chordata</taxon>
        <taxon>Craniata</taxon>
        <taxon>Vertebrata</taxon>
        <taxon>Euteleostomi</taxon>
        <taxon>Mammalia</taxon>
        <taxon>Eutheria</taxon>
        <taxon>Euarchontoglires</taxon>
        <taxon>Primates</taxon>
        <taxon>Haplorrhini</taxon>
        <taxon>Platyrrhini</taxon>
        <taxon>Cebidae</taxon>
        <taxon>Callitrichinae</taxon>
        <taxon>Saguinus</taxon>
    </lineage>
</organism>
<comment type="caution">
    <text evidence="2">The sequence shown here is derived from an EMBL/GenBank/DDBJ whole genome shotgun (WGS) entry which is preliminary data.</text>
</comment>
<dbReference type="Proteomes" id="UP001266305">
    <property type="component" value="Unassembled WGS sequence"/>
</dbReference>
<gene>
    <name evidence="2" type="ORF">P7K49_032299</name>
</gene>
<protein>
    <submittedName>
        <fullName evidence="2">Uncharacterized protein</fullName>
    </submittedName>
</protein>